<evidence type="ECO:0000313" key="8">
    <source>
        <dbReference type="Proteomes" id="UP000694397"/>
    </source>
</evidence>
<keyword evidence="8" id="KW-1185">Reference proteome</keyword>
<dbReference type="Gene3D" id="3.30.420.40">
    <property type="match status" value="2"/>
</dbReference>
<dbReference type="SUPFAM" id="SSF53067">
    <property type="entry name" value="Actin-like ATPase domain"/>
    <property type="match status" value="2"/>
</dbReference>
<keyword evidence="3" id="KW-0963">Cytoplasm</keyword>
<dbReference type="CDD" id="cd13397">
    <property type="entry name" value="ASKHA_NBD_actin_Arp-T1-3"/>
    <property type="match status" value="1"/>
</dbReference>
<dbReference type="PRINTS" id="PR00190">
    <property type="entry name" value="ACTIN"/>
</dbReference>
<proteinExistence type="inferred from homology"/>
<dbReference type="InterPro" id="IPR043129">
    <property type="entry name" value="ATPase_NBD"/>
</dbReference>
<feature type="region of interest" description="Disordered" evidence="6">
    <location>
        <begin position="1231"/>
        <end position="1305"/>
    </location>
</feature>
<accession>A0A8C9TG83</accession>
<dbReference type="InterPro" id="IPR004000">
    <property type="entry name" value="Actin"/>
</dbReference>
<dbReference type="OrthoDB" id="10004999at2759"/>
<evidence type="ECO:0000256" key="5">
    <source>
        <dbReference type="SAM" id="Coils"/>
    </source>
</evidence>
<protein>
    <submittedName>
        <fullName evidence="7">Si:ch211-241j12.3</fullName>
    </submittedName>
</protein>
<feature type="coiled-coil region" evidence="5">
    <location>
        <begin position="893"/>
        <end position="920"/>
    </location>
</feature>
<comment type="subcellular location">
    <subcellularLocation>
        <location evidence="1">Cytoplasm</location>
        <location evidence="1">Cytoskeleton</location>
    </subcellularLocation>
</comment>
<evidence type="ECO:0000256" key="3">
    <source>
        <dbReference type="ARBA" id="ARBA00023212"/>
    </source>
</evidence>
<dbReference type="GO" id="GO:0005856">
    <property type="term" value="C:cytoskeleton"/>
    <property type="evidence" value="ECO:0007669"/>
    <property type="project" value="UniProtKB-SubCell"/>
</dbReference>
<dbReference type="Pfam" id="PF00022">
    <property type="entry name" value="Actin"/>
    <property type="match status" value="1"/>
</dbReference>
<keyword evidence="3" id="KW-0206">Cytoskeleton</keyword>
<dbReference type="InterPro" id="IPR020902">
    <property type="entry name" value="Actin/actin-like_CS"/>
</dbReference>
<reference evidence="7 8" key="1">
    <citation type="submission" date="2019-04" db="EMBL/GenBank/DDBJ databases">
        <authorList>
            <consortium name="Wellcome Sanger Institute Data Sharing"/>
        </authorList>
    </citation>
    <scope>NUCLEOTIDE SEQUENCE [LARGE SCALE GENOMIC DNA]</scope>
</reference>
<evidence type="ECO:0000256" key="2">
    <source>
        <dbReference type="ARBA" id="ARBA00006752"/>
    </source>
</evidence>
<reference evidence="7" key="2">
    <citation type="submission" date="2025-08" db="UniProtKB">
        <authorList>
            <consortium name="Ensembl"/>
        </authorList>
    </citation>
    <scope>IDENTIFICATION</scope>
</reference>
<dbReference type="FunFam" id="3.30.420.40:FF:000050">
    <property type="entry name" value="Actin, alpha skeletal muscle"/>
    <property type="match status" value="1"/>
</dbReference>
<feature type="coiled-coil region" evidence="5">
    <location>
        <begin position="1058"/>
        <end position="1085"/>
    </location>
</feature>
<dbReference type="FunFam" id="3.90.640.10:FF:000007">
    <property type="entry name" value="Actin like 7B"/>
    <property type="match status" value="1"/>
</dbReference>
<dbReference type="Ensembl" id="ENSSFOT00015061079.1">
    <property type="protein sequence ID" value="ENSSFOP00015047579.1"/>
    <property type="gene ID" value="ENSSFOG00015030045.1"/>
</dbReference>
<organism evidence="7 8">
    <name type="scientific">Scleropages formosus</name>
    <name type="common">Asian bonytongue</name>
    <name type="synonym">Osteoglossum formosum</name>
    <dbReference type="NCBI Taxonomy" id="113540"/>
    <lineage>
        <taxon>Eukaryota</taxon>
        <taxon>Metazoa</taxon>
        <taxon>Chordata</taxon>
        <taxon>Craniata</taxon>
        <taxon>Vertebrata</taxon>
        <taxon>Euteleostomi</taxon>
        <taxon>Actinopterygii</taxon>
        <taxon>Neopterygii</taxon>
        <taxon>Teleostei</taxon>
        <taxon>Osteoglossocephala</taxon>
        <taxon>Osteoglossomorpha</taxon>
        <taxon>Osteoglossiformes</taxon>
        <taxon>Osteoglossidae</taxon>
        <taxon>Scleropages</taxon>
    </lineage>
</organism>
<name>A0A8C9TG83_SCLFO</name>
<keyword evidence="5" id="KW-0175">Coiled coil</keyword>
<evidence type="ECO:0000313" key="7">
    <source>
        <dbReference type="Ensembl" id="ENSSFOP00015047579.1"/>
    </source>
</evidence>
<evidence type="ECO:0000256" key="6">
    <source>
        <dbReference type="SAM" id="MobiDB-lite"/>
    </source>
</evidence>
<evidence type="ECO:0000256" key="4">
    <source>
        <dbReference type="RuleBase" id="RU000487"/>
    </source>
</evidence>
<dbReference type="GeneTree" id="ENSGT00940000166728"/>
<dbReference type="Gene3D" id="3.90.640.10">
    <property type="entry name" value="Actin, Chain A, domain 4"/>
    <property type="match status" value="1"/>
</dbReference>
<gene>
    <name evidence="7" type="primary">LOC108929278</name>
</gene>
<sequence>MSGNATELASPPAALPLPADHVLNSGAVIFPGTFDQQGCPLVLFPAEEQNKLTSDLNKEEVVGFINYFLRLHNKYQARESLVSVVVDLRKATVITARFVAETLLLLELHKRTVHTLYVVQPHKRDVLKLLLKILMPNYRKNGNPSPFKQIFLKEIFELCNYIDRSQLTADFGGYLVYCHHSWVVFLKEIDGFVQEFLSVVHRLPVCIATLQKLSQQPVPTSLEKLEDFCSASKVQFQELRRELGLDELLRHCECVMEKLRYPEKEPCYQAMAGTALFTQTAYEMLQNYSRITSAVEKLELLWQQAFSKAHLQLQVLRLQKDALKIIDLINKMRQEKLQSYRIEIAKDVQKAESLKLEFEASVYTPAMALVRRAEDVIHTLAETVPFGDVQGCPKWVTELNQAKEKFLTAVELPHQTLRAVSDFYYYYNKSRSWYSKVLCENFFQDLLWSGQCNSIPRLYHPQEATGGRTLPWKKNVFYFLKNNPSPEMEELVQLAHFANIIPDSQLQHSGKQLSHRCMILRKLLTSPGAVPLHDLQQALQWQYEFFRENQRDFVCAEPLKPAESEKERNCVENYCRPFTDTKSSGSMSDVRSGQTRAGCGALSNLSKWDARGELPRQIPPHMAPGTAPTSAKPPSLSSFDSGFDAAGSTHLDLGTGNEGLCTRENLKPVVKQPHIREDNVASVSDSEGCREDFECNDVGGSSKASIQIIPKITVNALNFEIKVKRSATLPKNPWLSLPVEDLENSYTVTITPNSQNSQDFLESPAVSQRIYQMEDAKQSQEWQGHTDMQATAQNLSTGEEPLGLCVSEGTNAKESILQAQDSFDSEMSPICKVLSSTITDTQEKSSCTADSIPTLLWDTYDFHNIKQDGCDRLVNSLSEVSLSDWDLKEQESLIKVEKTLDRAAEILEEEENVLAQQEMLDLLLKTETTSKQLALWETEEELSKVTATTRDLEAGADIEDSCSLAHANEHPNTCLETGCLRCDVSDLMLNNVGGRPFKAGILGKESGRPDLLQELRGLHDLEEQIREENLKICELRQSEELETLLEKAEPRGVQSKERVMFQEQLEKEKRQVEKMEKSLMKELTKHHKLQKLNKGRKVIKCSIMEKTSRLKQLEDSALCEELMSSCKKHQHDKLQLKTPQQTCGNYLTVESTAISSSISKLDYTNKAEISEAWLFGTEAPIINSENGRLPNEKVDVRSSLNKSVCFSSMSECNDEPLASAQNLISEAFQTSTENPKHEAFDPGGISKPPVPKPRKAKHGKSSDSTDPINKDLFHRGRQDNTDIPEKQRPGTPPKPKERSNGQTAASLCSVTKEQLEFTSDDKPLVTGENVGTCIAPENLLEAAPLDINVPEGLKDKNDSEDLQMELAVDGALISAEEGLRSEVSVQAEGVTKLALGGDLVSEETLDEIDGLRGENAPFCQSQGSNRMVRSTCRSPVNDLSCHINIQEISEFGTPVVLDTGSGLMKAGFADQDLPTTVFPTVIGFPKYEEVMNSNFERETYIGREAQNMRGVLALKYPMKHGIIHNWDEMEKIWHHTFEQLCVDPENHPVLLTEAAMNPRENRQRMVELMFEAFAVPYTYVAMQAVLALYAAGRTTGVVFDSGDGVSHSVPVFEGYCLPHAVQRFALAGADVTQQLRKLLQEQGVAMRTSAELEIVREMKERCCRVSQDYEAELSYGGPASSEISYTMPDGHIVHLSTEQFRAPEILFKPELIGRDHYGIHESIFKSILHSDIDLRKSLMGNIVLSGGNTLLAGLPERLQSEIRNMAPVDLSDCVRVTSPEDRDFSVWSGGAVLARLPSFALAWISQGEYEEFGPQIVFRKCF</sequence>
<dbReference type="PANTHER" id="PTHR11937">
    <property type="entry name" value="ACTIN"/>
    <property type="match status" value="1"/>
</dbReference>
<comment type="similarity">
    <text evidence="2 4">Belongs to the actin family.</text>
</comment>
<reference evidence="7" key="3">
    <citation type="submission" date="2025-09" db="UniProtKB">
        <authorList>
            <consortium name="Ensembl"/>
        </authorList>
    </citation>
    <scope>IDENTIFICATION</scope>
</reference>
<dbReference type="Proteomes" id="UP000694397">
    <property type="component" value="Chromosome 1"/>
</dbReference>
<feature type="compositionally biased region" description="Basic and acidic residues" evidence="6">
    <location>
        <begin position="1260"/>
        <end position="1299"/>
    </location>
</feature>
<evidence type="ECO:0000256" key="1">
    <source>
        <dbReference type="ARBA" id="ARBA00004245"/>
    </source>
</evidence>
<dbReference type="SMART" id="SM00268">
    <property type="entry name" value="ACTIN"/>
    <property type="match status" value="1"/>
</dbReference>
<dbReference type="PROSITE" id="PS01132">
    <property type="entry name" value="ACTINS_ACT_LIKE"/>
    <property type="match status" value="1"/>
</dbReference>